<evidence type="ECO:0000256" key="4">
    <source>
        <dbReference type="ARBA" id="ARBA00022741"/>
    </source>
</evidence>
<dbReference type="Pfam" id="PF01288">
    <property type="entry name" value="HPPK"/>
    <property type="match status" value="1"/>
</dbReference>
<comment type="pathway">
    <text evidence="1">Cofactor biosynthesis; tetrahydrofolate biosynthesis; 2-amino-4-hydroxy-6-hydroxymethyl-7,8-dihydropteridine diphosphate from 7,8-dihydroneopterin triphosphate: step 4/4.</text>
</comment>
<evidence type="ECO:0000256" key="2">
    <source>
        <dbReference type="ARBA" id="ARBA00013253"/>
    </source>
</evidence>
<proteinExistence type="predicted"/>
<dbReference type="GO" id="GO:0016301">
    <property type="term" value="F:kinase activity"/>
    <property type="evidence" value="ECO:0007669"/>
    <property type="project" value="UniProtKB-KW"/>
</dbReference>
<dbReference type="Proteomes" id="UP000178379">
    <property type="component" value="Unassembled WGS sequence"/>
</dbReference>
<evidence type="ECO:0000256" key="3">
    <source>
        <dbReference type="ARBA" id="ARBA00022679"/>
    </source>
</evidence>
<feature type="domain" description="7,8-dihydro-6-hydroxymethylpterin-pyrophosphokinase" evidence="8">
    <location>
        <begin position="5"/>
        <end position="131"/>
    </location>
</feature>
<keyword evidence="7" id="KW-0289">Folate biosynthesis</keyword>
<dbReference type="EMBL" id="MFSQ01000083">
    <property type="protein sequence ID" value="OGI39781.1"/>
    <property type="molecule type" value="Genomic_DNA"/>
</dbReference>
<dbReference type="GO" id="GO:0046656">
    <property type="term" value="P:folic acid biosynthetic process"/>
    <property type="evidence" value="ECO:0007669"/>
    <property type="project" value="UniProtKB-KW"/>
</dbReference>
<dbReference type="PANTHER" id="PTHR43071">
    <property type="entry name" value="2-AMINO-4-HYDROXY-6-HYDROXYMETHYLDIHYDROPTERIDINE PYROPHOSPHOKINASE"/>
    <property type="match status" value="1"/>
</dbReference>
<dbReference type="CDD" id="cd00483">
    <property type="entry name" value="HPPK"/>
    <property type="match status" value="1"/>
</dbReference>
<evidence type="ECO:0000256" key="6">
    <source>
        <dbReference type="ARBA" id="ARBA00022840"/>
    </source>
</evidence>
<dbReference type="AlphaFoldDB" id="A0A1F6T3P9"/>
<evidence type="ECO:0000256" key="7">
    <source>
        <dbReference type="ARBA" id="ARBA00022909"/>
    </source>
</evidence>
<dbReference type="STRING" id="1817756.A2140_08815"/>
<keyword evidence="4" id="KW-0547">Nucleotide-binding</keyword>
<evidence type="ECO:0000313" key="9">
    <source>
        <dbReference type="EMBL" id="OGI39781.1"/>
    </source>
</evidence>
<protein>
    <recommendedName>
        <fullName evidence="2">2-amino-4-hydroxy-6-hydroxymethyldihydropteridine diphosphokinase</fullName>
        <ecNumber evidence="2">2.7.6.3</ecNumber>
    </recommendedName>
</protein>
<gene>
    <name evidence="9" type="ORF">A2140_08815</name>
</gene>
<dbReference type="Gene3D" id="3.30.70.560">
    <property type="entry name" value="7,8-Dihydro-6-hydroxymethylpterin-pyrophosphokinase HPPK"/>
    <property type="match status" value="1"/>
</dbReference>
<keyword evidence="5 9" id="KW-0418">Kinase</keyword>
<dbReference type="GO" id="GO:0003848">
    <property type="term" value="F:2-amino-4-hydroxy-6-hydroxymethyldihydropteridine diphosphokinase activity"/>
    <property type="evidence" value="ECO:0007669"/>
    <property type="project" value="UniProtKB-EC"/>
</dbReference>
<accession>A0A1F6T3P9</accession>
<dbReference type="InterPro" id="IPR035907">
    <property type="entry name" value="Hppk_sf"/>
</dbReference>
<reference evidence="9 10" key="1">
    <citation type="journal article" date="2016" name="Nat. Commun.">
        <title>Thousands of microbial genomes shed light on interconnected biogeochemical processes in an aquifer system.</title>
        <authorList>
            <person name="Anantharaman K."/>
            <person name="Brown C.T."/>
            <person name="Hug L.A."/>
            <person name="Sharon I."/>
            <person name="Castelle C.J."/>
            <person name="Probst A.J."/>
            <person name="Thomas B.C."/>
            <person name="Singh A."/>
            <person name="Wilkins M.J."/>
            <person name="Karaoz U."/>
            <person name="Brodie E.L."/>
            <person name="Williams K.H."/>
            <person name="Hubbard S.S."/>
            <person name="Banfield J.F."/>
        </authorList>
    </citation>
    <scope>NUCLEOTIDE SEQUENCE [LARGE SCALE GENOMIC DNA]</scope>
</reference>
<keyword evidence="6" id="KW-0067">ATP-binding</keyword>
<dbReference type="InterPro" id="IPR000550">
    <property type="entry name" value="Hppk"/>
</dbReference>
<organism evidence="9 10">
    <name type="scientific">Candidatus Muproteobacteria bacterium RBG_16_62_13</name>
    <dbReference type="NCBI Taxonomy" id="1817756"/>
    <lineage>
        <taxon>Bacteria</taxon>
        <taxon>Pseudomonadati</taxon>
        <taxon>Pseudomonadota</taxon>
        <taxon>Candidatus Muproteobacteria</taxon>
    </lineage>
</organism>
<keyword evidence="3" id="KW-0808">Transferase</keyword>
<evidence type="ECO:0000256" key="1">
    <source>
        <dbReference type="ARBA" id="ARBA00005051"/>
    </source>
</evidence>
<evidence type="ECO:0000313" key="10">
    <source>
        <dbReference type="Proteomes" id="UP000178379"/>
    </source>
</evidence>
<dbReference type="NCBIfam" id="TIGR01498">
    <property type="entry name" value="folK"/>
    <property type="match status" value="1"/>
</dbReference>
<dbReference type="SUPFAM" id="SSF55083">
    <property type="entry name" value="6-hydroxymethyl-7,8-dihydropterin pyrophosphokinase, HPPK"/>
    <property type="match status" value="1"/>
</dbReference>
<dbReference type="EC" id="2.7.6.3" evidence="2"/>
<dbReference type="UniPathway" id="UPA00077">
    <property type="reaction ID" value="UER00155"/>
</dbReference>
<comment type="caution">
    <text evidence="9">The sequence shown here is derived from an EMBL/GenBank/DDBJ whole genome shotgun (WGS) entry which is preliminary data.</text>
</comment>
<evidence type="ECO:0000256" key="5">
    <source>
        <dbReference type="ARBA" id="ARBA00022777"/>
    </source>
</evidence>
<dbReference type="GO" id="GO:0005524">
    <property type="term" value="F:ATP binding"/>
    <property type="evidence" value="ECO:0007669"/>
    <property type="project" value="UniProtKB-KW"/>
</dbReference>
<name>A0A1F6T3P9_9PROT</name>
<evidence type="ECO:0000259" key="8">
    <source>
        <dbReference type="Pfam" id="PF01288"/>
    </source>
</evidence>
<dbReference type="PANTHER" id="PTHR43071:SF2">
    <property type="entry name" value="2-AMINO-4-HYDROXY-6-HYDROXYMETHYLDIHYDROPTERIDINE PYROPHOSPHOKINASE"/>
    <property type="match status" value="1"/>
</dbReference>
<dbReference type="GO" id="GO:0046654">
    <property type="term" value="P:tetrahydrofolate biosynthetic process"/>
    <property type="evidence" value="ECO:0007669"/>
    <property type="project" value="UniProtKB-UniPathway"/>
</dbReference>
<sequence>MPRVYISIGSNIDREQNIRAALHNLRNSYGHLIRSCVYDTPAVGFAGDPFYNLAVTFDTTDSIDQVVSELARIESAHGRRRAGLPKYSARTLDLDILLYGDLVRHDSGFDIPRGEILERDFVLGPLAEIAPDLKHPENGETFEALWKRYGRNHPGTVLEPARFED</sequence>